<sequence length="411" mass="46002">MNIIDKRNVLASSNTRSYRRRARSAIRNIAIHHSATTSGSAEAFARYHVNNLGWPGIGYHYVVDRDGSISRCHDLEVVSYHVGNSNSFAVGICMVGDFRTQSLTDAQRQATLDLTRSLMSELNIPVENVWGHIEFPGYAWKPCPSISMGTFRNWLREEGAELTGRPAPTATYVAGVRQRSILNRGDQGDDVRALQERLEELGFHPGPIDGIYGSQTADAVMRFQRTARITVDGIVGPETRAALRDFEQVAEQPEHASPTDEPDHREELYQSETRRMLRLLSPMMRGSDVQEVQEKVGAVADGIFGPETAERVRAFQRREGIAVDGIVGPQTWRALDQSQVNTGVGYQRLLSVQSPFIRGADVQRVQRALNVQVDGMYGPLTERAVRNFQRREGITIDGIVGPQTWRRLFNE</sequence>
<dbReference type="SUPFAM" id="SSF55846">
    <property type="entry name" value="N-acetylmuramoyl-L-alanine amidase-like"/>
    <property type="match status" value="1"/>
</dbReference>
<dbReference type="InterPro" id="IPR002477">
    <property type="entry name" value="Peptidoglycan-bd-like"/>
</dbReference>
<protein>
    <recommendedName>
        <fullName evidence="2">Autolysin</fullName>
    </recommendedName>
    <alternativeName>
        <fullName evidence="1">Cell wall hydrolase</fullName>
    </alternativeName>
</protein>
<dbReference type="InterPro" id="IPR036365">
    <property type="entry name" value="PGBD-like_sf"/>
</dbReference>
<dbReference type="InterPro" id="IPR052905">
    <property type="entry name" value="LD-transpeptidase_YkuD-like"/>
</dbReference>
<dbReference type="InterPro" id="IPR006619">
    <property type="entry name" value="PGRP_domain_met/bac"/>
</dbReference>
<dbReference type="SMART" id="SM00701">
    <property type="entry name" value="PGRP"/>
    <property type="match status" value="1"/>
</dbReference>
<evidence type="ECO:0000313" key="5">
    <source>
        <dbReference type="EMBL" id="GAE33774.1"/>
    </source>
</evidence>
<dbReference type="SMART" id="SM00644">
    <property type="entry name" value="Ami_2"/>
    <property type="match status" value="1"/>
</dbReference>
<dbReference type="PANTHER" id="PTHR41533:SF1">
    <property type="entry name" value="L,D-TRANSPEPTIDASE YCBB-RELATED"/>
    <property type="match status" value="1"/>
</dbReference>
<dbReference type="Proteomes" id="UP000018896">
    <property type="component" value="Unassembled WGS sequence"/>
</dbReference>
<dbReference type="GO" id="GO:0008270">
    <property type="term" value="F:zinc ion binding"/>
    <property type="evidence" value="ECO:0007669"/>
    <property type="project" value="InterPro"/>
</dbReference>
<evidence type="ECO:0000256" key="1">
    <source>
        <dbReference type="ARBA" id="ARBA00030881"/>
    </source>
</evidence>
<evidence type="ECO:0000313" key="6">
    <source>
        <dbReference type="Proteomes" id="UP000018896"/>
    </source>
</evidence>
<dbReference type="PANTHER" id="PTHR41533">
    <property type="entry name" value="L,D-TRANSPEPTIDASE HI_1667-RELATED"/>
    <property type="match status" value="1"/>
</dbReference>
<name>W4QQZ8_HALA3</name>
<keyword evidence="6" id="KW-1185">Reference proteome</keyword>
<dbReference type="InterPro" id="IPR036366">
    <property type="entry name" value="PGBDSf"/>
</dbReference>
<dbReference type="GO" id="GO:0008745">
    <property type="term" value="F:N-acetylmuramoyl-L-alanine amidase activity"/>
    <property type="evidence" value="ECO:0007669"/>
    <property type="project" value="InterPro"/>
</dbReference>
<gene>
    <name evidence="5" type="ORF">JCM9157_799</name>
</gene>
<dbReference type="AlphaFoldDB" id="W4QQZ8"/>
<dbReference type="EMBL" id="BAUV01000004">
    <property type="protein sequence ID" value="GAE33774.1"/>
    <property type="molecule type" value="Genomic_DNA"/>
</dbReference>
<dbReference type="InterPro" id="IPR002502">
    <property type="entry name" value="Amidase_domain"/>
</dbReference>
<dbReference type="Gene3D" id="3.40.80.10">
    <property type="entry name" value="Peptidoglycan recognition protein-like"/>
    <property type="match status" value="1"/>
</dbReference>
<dbReference type="GO" id="GO:0009253">
    <property type="term" value="P:peptidoglycan catabolic process"/>
    <property type="evidence" value="ECO:0007669"/>
    <property type="project" value="InterPro"/>
</dbReference>
<organism evidence="5 6">
    <name type="scientific">Halalkalibacter akibai (strain ATCC 43226 / DSM 21942 / CIP 109018 / JCM 9157 / 1139)</name>
    <name type="common">Bacillus akibai</name>
    <dbReference type="NCBI Taxonomy" id="1236973"/>
    <lineage>
        <taxon>Bacteria</taxon>
        <taxon>Bacillati</taxon>
        <taxon>Bacillota</taxon>
        <taxon>Bacilli</taxon>
        <taxon>Bacillales</taxon>
        <taxon>Bacillaceae</taxon>
        <taxon>Halalkalibacter</taxon>
    </lineage>
</organism>
<dbReference type="Pfam" id="PF01471">
    <property type="entry name" value="PG_binding_1"/>
    <property type="match status" value="3"/>
</dbReference>
<dbReference type="eggNOG" id="COG3023">
    <property type="taxonomic scope" value="Bacteria"/>
</dbReference>
<accession>W4QQZ8</accession>
<dbReference type="eggNOG" id="COG3409">
    <property type="taxonomic scope" value="Bacteria"/>
</dbReference>
<dbReference type="InterPro" id="IPR036505">
    <property type="entry name" value="Amidase/PGRP_sf"/>
</dbReference>
<dbReference type="SUPFAM" id="SSF47090">
    <property type="entry name" value="PGBD-like"/>
    <property type="match status" value="3"/>
</dbReference>
<proteinExistence type="predicted"/>
<feature type="domain" description="Peptidoglycan recognition protein family" evidence="4">
    <location>
        <begin position="1"/>
        <end position="131"/>
    </location>
</feature>
<comment type="caution">
    <text evidence="5">The sequence shown here is derived from an EMBL/GenBank/DDBJ whole genome shotgun (WGS) entry which is preliminary data.</text>
</comment>
<dbReference type="RefSeq" id="WP_052012933.1">
    <property type="nucleotide sequence ID" value="NZ_BAUV01000004.1"/>
</dbReference>
<dbReference type="Pfam" id="PF01510">
    <property type="entry name" value="Amidase_2"/>
    <property type="match status" value="1"/>
</dbReference>
<reference evidence="5 6" key="1">
    <citation type="journal article" date="2014" name="Genome Announc.">
        <title>Draft Genome Sequences of Three Alkaliphilic Bacillus Strains, Bacillus wakoensis JCM 9140T, Bacillus akibai JCM 9157T, and Bacillus hemicellulosilyticus JCM 9152T.</title>
        <authorList>
            <person name="Yuki M."/>
            <person name="Oshima K."/>
            <person name="Suda W."/>
            <person name="Oshida Y."/>
            <person name="Kitamura K."/>
            <person name="Iida T."/>
            <person name="Hattori M."/>
            <person name="Ohkuma M."/>
        </authorList>
    </citation>
    <scope>NUCLEOTIDE SEQUENCE [LARGE SCALE GENOMIC DNA]</scope>
    <source>
        <strain evidence="5 6">JCM 9157</strain>
    </source>
</reference>
<feature type="domain" description="N-acetylmuramoyl-L-alanine amidase" evidence="3">
    <location>
        <begin position="15"/>
        <end position="143"/>
    </location>
</feature>
<dbReference type="STRING" id="1236973.JCM9157_799"/>
<dbReference type="CDD" id="cd06583">
    <property type="entry name" value="PGRP"/>
    <property type="match status" value="1"/>
</dbReference>
<evidence type="ECO:0000256" key="2">
    <source>
        <dbReference type="ARBA" id="ARBA00032390"/>
    </source>
</evidence>
<dbReference type="OrthoDB" id="9812621at2"/>
<evidence type="ECO:0000259" key="3">
    <source>
        <dbReference type="SMART" id="SM00644"/>
    </source>
</evidence>
<dbReference type="Gene3D" id="1.10.101.10">
    <property type="entry name" value="PGBD-like superfamily/PGBD"/>
    <property type="match status" value="3"/>
</dbReference>
<evidence type="ECO:0000259" key="4">
    <source>
        <dbReference type="SMART" id="SM00701"/>
    </source>
</evidence>